<dbReference type="SUPFAM" id="SSF50998">
    <property type="entry name" value="Quinoprotein alcohol dehydrogenase-like"/>
    <property type="match status" value="1"/>
</dbReference>
<evidence type="ECO:0000259" key="1">
    <source>
        <dbReference type="Pfam" id="PF13360"/>
    </source>
</evidence>
<reference evidence="2 3" key="1">
    <citation type="submission" date="2021-01" db="EMBL/GenBank/DDBJ databases">
        <title>Whole genome shotgun sequence of Actinoplanes durhamensis NBRC 14914.</title>
        <authorList>
            <person name="Komaki H."/>
            <person name="Tamura T."/>
        </authorList>
    </citation>
    <scope>NUCLEOTIDE SEQUENCE [LARGE SCALE GENOMIC DNA]</scope>
    <source>
        <strain evidence="2 3">NBRC 14914</strain>
    </source>
</reference>
<sequence length="430" mass="44492">MSPSPMTATFTPELSHTVQDQPFGQGRYQPSYLRLLSVSRLSVLIYGKYGYHVTYRGKTLTIGLAVAALALAAVAAPAQAQTSDSMPSFNGTVLTIAYAGKVAYLGGDFTAAIVRGKQVTRSHLAAVDARTGALLPWAPAADGRVKALVVSGGSVFLAGDFGTIGGQKRDSLARVDAARGVVYSTFKHAINGRPYAIALAGNRLYLGGAITAVDGQARARLAAFNLTTGALDPTWRPTADDQVETIATGAGRVYVGGKFHKINGLSGYDRLVALDPRSAAVVNGFKPQPPVITYALAVDADGVYSAHGGHGGRVSAYTPGGQLRWSATFDGDAQAITVLDGVVYAGGHFDRACSTARTGTQGTCVDGADNRVKLAALAAADGRLLDWTADANGVEGVFALASNSELGSVAMGGAFTAVDGRLQKRFAQFS</sequence>
<dbReference type="InterPro" id="IPR011047">
    <property type="entry name" value="Quinoprotein_ADH-like_sf"/>
</dbReference>
<dbReference type="InterPro" id="IPR015943">
    <property type="entry name" value="WD40/YVTN_repeat-like_dom_sf"/>
</dbReference>
<evidence type="ECO:0000313" key="3">
    <source>
        <dbReference type="Proteomes" id="UP000637628"/>
    </source>
</evidence>
<gene>
    <name evidence="2" type="ORF">Adu01nite_72760</name>
</gene>
<dbReference type="Proteomes" id="UP000637628">
    <property type="component" value="Unassembled WGS sequence"/>
</dbReference>
<dbReference type="EMBL" id="BOML01000058">
    <property type="protein sequence ID" value="GIE05926.1"/>
    <property type="molecule type" value="Genomic_DNA"/>
</dbReference>
<dbReference type="InterPro" id="IPR002372">
    <property type="entry name" value="PQQ_rpt_dom"/>
</dbReference>
<proteinExistence type="predicted"/>
<keyword evidence="3" id="KW-1185">Reference proteome</keyword>
<name>A0ABQ3Z7X5_9ACTN</name>
<dbReference type="Gene3D" id="2.80.10.50">
    <property type="match status" value="1"/>
</dbReference>
<accession>A0ABQ3Z7X5</accession>
<evidence type="ECO:0000313" key="2">
    <source>
        <dbReference type="EMBL" id="GIE05926.1"/>
    </source>
</evidence>
<organism evidence="2 3">
    <name type="scientific">Paractinoplanes durhamensis</name>
    <dbReference type="NCBI Taxonomy" id="113563"/>
    <lineage>
        <taxon>Bacteria</taxon>
        <taxon>Bacillati</taxon>
        <taxon>Actinomycetota</taxon>
        <taxon>Actinomycetes</taxon>
        <taxon>Micromonosporales</taxon>
        <taxon>Micromonosporaceae</taxon>
        <taxon>Paractinoplanes</taxon>
    </lineage>
</organism>
<protein>
    <recommendedName>
        <fullName evidence="1">Pyrrolo-quinoline quinone repeat domain-containing protein</fullName>
    </recommendedName>
</protein>
<dbReference type="Pfam" id="PF13360">
    <property type="entry name" value="PQQ_2"/>
    <property type="match status" value="1"/>
</dbReference>
<feature type="domain" description="Pyrrolo-quinoline quinone repeat" evidence="1">
    <location>
        <begin position="120"/>
        <end position="278"/>
    </location>
</feature>
<comment type="caution">
    <text evidence="2">The sequence shown here is derived from an EMBL/GenBank/DDBJ whole genome shotgun (WGS) entry which is preliminary data.</text>
</comment>
<dbReference type="Gene3D" id="2.130.10.10">
    <property type="entry name" value="YVTN repeat-like/Quinoprotein amine dehydrogenase"/>
    <property type="match status" value="1"/>
</dbReference>